<dbReference type="EMBL" id="FNDZ01000001">
    <property type="protein sequence ID" value="SDH87382.1"/>
    <property type="molecule type" value="Genomic_DNA"/>
</dbReference>
<keyword evidence="3" id="KW-1185">Reference proteome</keyword>
<gene>
    <name evidence="2" type="ORF">SAMN04488695_101515</name>
    <name evidence="1" type="ORF">SAMN05421804_10188</name>
</gene>
<evidence type="ECO:0000313" key="3">
    <source>
        <dbReference type="Proteomes" id="UP000181899"/>
    </source>
</evidence>
<dbReference type="AlphaFoldDB" id="A0A1G8FZ02"/>
<proteinExistence type="predicted"/>
<dbReference type="Proteomes" id="UP000181899">
    <property type="component" value="Unassembled WGS sequence"/>
</dbReference>
<name>A0A1G8FZ02_9CLOT</name>
<dbReference type="STRING" id="398199.SAMN05421804_10188"/>
<evidence type="ECO:0000313" key="4">
    <source>
        <dbReference type="Proteomes" id="UP000183255"/>
    </source>
</evidence>
<reference evidence="3 4" key="1">
    <citation type="submission" date="2016-10" db="EMBL/GenBank/DDBJ databases">
        <authorList>
            <person name="de Groot N.N."/>
        </authorList>
    </citation>
    <scope>NUCLEOTIDE SEQUENCE [LARGE SCALE GENOMIC DNA]</scope>
    <source>
        <strain evidence="1 4">CGMCC 1.5058</strain>
        <strain evidence="2 3">ML2</strain>
    </source>
</reference>
<dbReference type="Proteomes" id="UP000183255">
    <property type="component" value="Unassembled WGS sequence"/>
</dbReference>
<evidence type="ECO:0000313" key="1">
    <source>
        <dbReference type="EMBL" id="SDH87382.1"/>
    </source>
</evidence>
<organism evidence="1 4">
    <name type="scientific">Proteiniclasticum ruminis</name>
    <dbReference type="NCBI Taxonomy" id="398199"/>
    <lineage>
        <taxon>Bacteria</taxon>
        <taxon>Bacillati</taxon>
        <taxon>Bacillota</taxon>
        <taxon>Clostridia</taxon>
        <taxon>Eubacteriales</taxon>
        <taxon>Clostridiaceae</taxon>
        <taxon>Proteiniclasticum</taxon>
    </lineage>
</organism>
<sequence>MKRTKLVYVNKNEDIEKKVQETLNKYHIKKEQVIEICYSEKDSNKNALIVYNA</sequence>
<dbReference type="RefSeq" id="WP_155953230.1">
    <property type="nucleotide sequence ID" value="NZ_DAMANS010000003.1"/>
</dbReference>
<protein>
    <submittedName>
        <fullName evidence="1">Uncharacterized protein</fullName>
    </submittedName>
</protein>
<accession>A0A1G8FZ02</accession>
<evidence type="ECO:0000313" key="2">
    <source>
        <dbReference type="EMBL" id="SFN35670.1"/>
    </source>
</evidence>
<dbReference type="EMBL" id="FOVK01000001">
    <property type="protein sequence ID" value="SFN35670.1"/>
    <property type="molecule type" value="Genomic_DNA"/>
</dbReference>